<reference evidence="3 4" key="1">
    <citation type="journal article" date="2014" name="PLoS ONE">
        <title>Reduction of Hydrogen Peroxide Accumulation and Toxicity by a Catalase from Mycoplasma iowae.</title>
        <authorList>
            <person name="Pritchard R.E."/>
            <person name="Prassinos A.J."/>
            <person name="Osborne J.D."/>
            <person name="Raviv Z."/>
            <person name="Balish M.F."/>
        </authorList>
    </citation>
    <scope>NUCLEOTIDE SEQUENCE [LARGE SCALE GENOMIC DNA]</scope>
    <source>
        <strain evidence="3 4">DK-CPA</strain>
    </source>
</reference>
<organism evidence="3 4">
    <name type="scientific">Malacoplasma iowae DK-CPA</name>
    <dbReference type="NCBI Taxonomy" id="1394179"/>
    <lineage>
        <taxon>Bacteria</taxon>
        <taxon>Bacillati</taxon>
        <taxon>Mycoplasmatota</taxon>
        <taxon>Mycoplasmoidales</taxon>
        <taxon>Mycoplasmoidaceae</taxon>
        <taxon>Malacoplasma</taxon>
    </lineage>
</organism>
<accession>A0A084U4S5</accession>
<keyword evidence="1" id="KW-0812">Transmembrane</keyword>
<comment type="caution">
    <text evidence="3">The sequence shown here is derived from an EMBL/GenBank/DDBJ whole genome shotgun (WGS) entry which is preliminary data.</text>
</comment>
<name>A0A084U4S5_MALIO</name>
<dbReference type="Proteomes" id="UP000028523">
    <property type="component" value="Unassembled WGS sequence"/>
</dbReference>
<feature type="signal peptide" evidence="2">
    <location>
        <begin position="1"/>
        <end position="19"/>
    </location>
</feature>
<dbReference type="AlphaFoldDB" id="A0A084U4S5"/>
<evidence type="ECO:0008006" key="5">
    <source>
        <dbReference type="Google" id="ProtNLM"/>
    </source>
</evidence>
<protein>
    <recommendedName>
        <fullName evidence="5">P35 lipoprotein family protein</fullName>
    </recommendedName>
</protein>
<dbReference type="EMBL" id="AWQU01000038">
    <property type="protein sequence ID" value="KFB07961.1"/>
    <property type="molecule type" value="Genomic_DNA"/>
</dbReference>
<feature type="chain" id="PRO_5001783095" description="P35 lipoprotein family protein" evidence="2">
    <location>
        <begin position="20"/>
        <end position="871"/>
    </location>
</feature>
<evidence type="ECO:0000256" key="2">
    <source>
        <dbReference type="SAM" id="SignalP"/>
    </source>
</evidence>
<keyword evidence="1" id="KW-0472">Membrane</keyword>
<sequence>MKKSLKILTIGLSSITAIAVVPSIATINNNLTQSNLNYKISNPQTRAIQDGQEATAGFKFVSQDVAQKNEWWGKQRVDNLTNEQIKSLLVPYDTTSGKDLVGVEYNVQIQPISNDDRRNGGVRFTITQIAKNYKDGVIDQETPTIEVKIKKPTATAASKENETVNEDDYIWSTYEDYSKSTTTKPDGVTIGGNFKGLAIIEKFNFAWNDDEIIGEYIKKTFEDRVQATSENITPEAIFANFIKQDENHIVPSDYDITIKNSVQPPLPGGNYDNWDKYGLLEVSIKFNNTEKTDWIGDEYPTGSTKDKDESDLQTKWIEITRVFRGFYSKDGQVQNTNVFLDAASTDTIKNAQIEKTGENNPFSKYLLENENKLSDLMPSELKELSLNDNALLNFMYNNTWRSTAEKNDQESLIKLSYFGKDIRKFRNDDNDNKILPKDFRDNSIIQSIDVTPNDSDGSATFTYYYDYYDVYTGKVVKNAVYSQSFPAGTFKKNPDAGKQLIMSAKGPNDISSFTSSKDLMDLYTQNQKDKTYLKSLSNLFVNGTNDALAKDRDVKFEYVGSDGKTRSDSPTQKVKMTLTFDSWNGESYMESGQKKEDKQIIQTFEFPSMTSSVNVNWKTNQTVTQDINNIIKSNPNDQNKTIADFSPSEIVDLLYSNESLNTAFTNGIPTNATLSYFSDNATGSLIVKAQSTTTTVKSRSLITLNDSRAVNSGDIQTRIFTGFKATNEQFQEFGWIGNSEVDASLLQKELDSITVQDVIDSYLKKIDFFKDMELSESNVQIEKNSQTGTLTVYVTINEFNQDIPMANNKFSTVLRGFPVGTINDRNSYKAPVDLTIILSAVLGGLVVLGLGGYLGKTILNRIKTNKIKNKY</sequence>
<dbReference type="RefSeq" id="WP_036451293.1">
    <property type="nucleotide sequence ID" value="NZ_AWQU01000038.1"/>
</dbReference>
<evidence type="ECO:0000313" key="4">
    <source>
        <dbReference type="Proteomes" id="UP000028523"/>
    </source>
</evidence>
<keyword evidence="4" id="KW-1185">Reference proteome</keyword>
<evidence type="ECO:0000256" key="1">
    <source>
        <dbReference type="SAM" id="Phobius"/>
    </source>
</evidence>
<proteinExistence type="predicted"/>
<evidence type="ECO:0000313" key="3">
    <source>
        <dbReference type="EMBL" id="KFB07961.1"/>
    </source>
</evidence>
<keyword evidence="2" id="KW-0732">Signal</keyword>
<keyword evidence="1" id="KW-1133">Transmembrane helix</keyword>
<gene>
    <name evidence="3" type="ORF">P271_824</name>
</gene>
<feature type="transmembrane region" description="Helical" evidence="1">
    <location>
        <begin position="834"/>
        <end position="854"/>
    </location>
</feature>